<dbReference type="HOGENOM" id="CLU_765840_0_0_1"/>
<dbReference type="EMBL" id="CM008974">
    <property type="protein sequence ID" value="PNW73779.1"/>
    <property type="molecule type" value="Genomic_DNA"/>
</dbReference>
<dbReference type="PROSITE" id="PS01031">
    <property type="entry name" value="SHSP"/>
    <property type="match status" value="1"/>
</dbReference>
<dbReference type="SUPFAM" id="SSF49764">
    <property type="entry name" value="HSP20-like chaperones"/>
    <property type="match status" value="1"/>
</dbReference>
<dbReference type="GeneID" id="5719162"/>
<keyword evidence="1" id="KW-0346">Stress response</keyword>
<keyword evidence="6" id="KW-1185">Reference proteome</keyword>
<evidence type="ECO:0000313" key="5">
    <source>
        <dbReference type="EMBL" id="PNW73779.1"/>
    </source>
</evidence>
<dbReference type="AlphaFoldDB" id="A8HSM7"/>
<dbReference type="InterPro" id="IPR002068">
    <property type="entry name" value="A-crystallin/Hsp20_dom"/>
</dbReference>
<proteinExistence type="inferred from homology"/>
<evidence type="ECO:0000256" key="4">
    <source>
        <dbReference type="SAM" id="MobiDB-lite"/>
    </source>
</evidence>
<dbReference type="GO" id="GO:0009408">
    <property type="term" value="P:response to heat"/>
    <property type="evidence" value="ECO:0007669"/>
    <property type="project" value="InterPro"/>
</dbReference>
<reference evidence="5 6" key="1">
    <citation type="journal article" date="2007" name="Science">
        <title>The Chlamydomonas genome reveals the evolution of key animal and plant functions.</title>
        <authorList>
            <person name="Merchant S.S."/>
            <person name="Prochnik S.E."/>
            <person name="Vallon O."/>
            <person name="Harris E.H."/>
            <person name="Karpowicz S.J."/>
            <person name="Witman G.B."/>
            <person name="Terry A."/>
            <person name="Salamov A."/>
            <person name="Fritz-Laylin L.K."/>
            <person name="Marechal-Drouard L."/>
            <person name="Marshall W.F."/>
            <person name="Qu L.H."/>
            <person name="Nelson D.R."/>
            <person name="Sanderfoot A.A."/>
            <person name="Spalding M.H."/>
            <person name="Kapitonov V.V."/>
            <person name="Ren Q."/>
            <person name="Ferris P."/>
            <person name="Lindquist E."/>
            <person name="Shapiro H."/>
            <person name="Lucas S.M."/>
            <person name="Grimwood J."/>
            <person name="Schmutz J."/>
            <person name="Cardol P."/>
            <person name="Cerutti H."/>
            <person name="Chanfreau G."/>
            <person name="Chen C.L."/>
            <person name="Cognat V."/>
            <person name="Croft M.T."/>
            <person name="Dent R."/>
            <person name="Dutcher S."/>
            <person name="Fernandez E."/>
            <person name="Fukuzawa H."/>
            <person name="Gonzalez-Ballester D."/>
            <person name="Gonzalez-Halphen D."/>
            <person name="Hallmann A."/>
            <person name="Hanikenne M."/>
            <person name="Hippler M."/>
            <person name="Inwood W."/>
            <person name="Jabbari K."/>
            <person name="Kalanon M."/>
            <person name="Kuras R."/>
            <person name="Lefebvre P.A."/>
            <person name="Lemaire S.D."/>
            <person name="Lobanov A.V."/>
            <person name="Lohr M."/>
            <person name="Manuell A."/>
            <person name="Meier I."/>
            <person name="Mets L."/>
            <person name="Mittag M."/>
            <person name="Mittelmeier T."/>
            <person name="Moroney J.V."/>
            <person name="Moseley J."/>
            <person name="Napoli C."/>
            <person name="Nedelcu A.M."/>
            <person name="Niyogi K."/>
            <person name="Novoselov S.V."/>
            <person name="Paulsen I.T."/>
            <person name="Pazour G."/>
            <person name="Purton S."/>
            <person name="Ral J.P."/>
            <person name="Riano-Pachon D.M."/>
            <person name="Riekhof W."/>
            <person name="Rymarquis L."/>
            <person name="Schroda M."/>
            <person name="Stern D."/>
            <person name="Umen J."/>
            <person name="Willows R."/>
            <person name="Wilson N."/>
            <person name="Zimmer S.L."/>
            <person name="Allmer J."/>
            <person name="Balk J."/>
            <person name="Bisova K."/>
            <person name="Chen C.J."/>
            <person name="Elias M."/>
            <person name="Gendler K."/>
            <person name="Hauser C."/>
            <person name="Lamb M.R."/>
            <person name="Ledford H."/>
            <person name="Long J.C."/>
            <person name="Minagawa J."/>
            <person name="Page M.D."/>
            <person name="Pan J."/>
            <person name="Pootakham W."/>
            <person name="Roje S."/>
            <person name="Rose A."/>
            <person name="Stahlberg E."/>
            <person name="Terauchi A.M."/>
            <person name="Yang P."/>
            <person name="Ball S."/>
            <person name="Bowler C."/>
            <person name="Dieckmann C.L."/>
            <person name="Gladyshev V.N."/>
            <person name="Green P."/>
            <person name="Jorgensen R."/>
            <person name="Mayfield S."/>
            <person name="Mueller-Roeber B."/>
            <person name="Rajamani S."/>
            <person name="Sayre R.T."/>
            <person name="Brokstein P."/>
            <person name="Dubchak I."/>
            <person name="Goodstein D."/>
            <person name="Hornick L."/>
            <person name="Huang Y.W."/>
            <person name="Jhaveri J."/>
            <person name="Luo Y."/>
            <person name="Martinez D."/>
            <person name="Ngau W.C."/>
            <person name="Otillar B."/>
            <person name="Poliakov A."/>
            <person name="Porter A."/>
            <person name="Szajkowski L."/>
            <person name="Werner G."/>
            <person name="Zhou K."/>
            <person name="Grigoriev I.V."/>
            <person name="Rokhsar D.S."/>
            <person name="Grossman A.R."/>
        </authorList>
    </citation>
    <scope>NUCLEOTIDE SEQUENCE [LARGE SCALE GENOMIC DNA]</scope>
    <source>
        <strain evidence="6">CC-503</strain>
    </source>
</reference>
<feature type="compositionally biased region" description="Low complexity" evidence="4">
    <location>
        <begin position="88"/>
        <end position="110"/>
    </location>
</feature>
<feature type="compositionally biased region" description="Polar residues" evidence="4">
    <location>
        <begin position="256"/>
        <end position="266"/>
    </location>
</feature>
<comment type="similarity">
    <text evidence="2 3">Belongs to the small heat shock protein (HSP20) family.</text>
</comment>
<dbReference type="PaxDb" id="3055-EDP08996"/>
<sequence>MLLRTVATAAAVRGQAPAASRRAGSCAAPATAATSAAATALRARGAALLAAPQLRRGIFTRTGATGKDEQQAATAATGVGSGGGGAGTEAQQQSQQQQQQQQQTAMAPAMGGRGGELDMLSGTLLPSPFRRMADHMMQMQREMDDMLCTFAAPLLGPSAALSPTDPFMLDLFAEPTATALPLQPLSRRGGGAPSLAATAGGGGLAARLLGGGRLVPVVEVEERESEYVVTAEVPGFDKNEIKVSLSDDGVLTMTGTHAESSETAPTQPQPSAASGSEAPAAEQQQTVPTPQGIPGTSKRPSGAPSTGSSSYSRYSSFVRALRLPVGGVEPEGIKAATQHGVLTVTIPKKAQPVPKVREIPVA</sequence>
<dbReference type="InterPro" id="IPR008978">
    <property type="entry name" value="HSP20-like_chaperone"/>
</dbReference>
<dbReference type="PANTHER" id="PTHR46733:SF4">
    <property type="entry name" value="HEAT SHOCK PROTEIN 21, CHLOROPLASTIC"/>
    <property type="match status" value="1"/>
</dbReference>
<evidence type="ECO:0000256" key="3">
    <source>
        <dbReference type="RuleBase" id="RU003616"/>
    </source>
</evidence>
<dbReference type="PANTHER" id="PTHR46733">
    <property type="entry name" value="26.5 KDA HEAT SHOCK PROTEIN, MITOCHONDRIAL"/>
    <property type="match status" value="1"/>
</dbReference>
<protein>
    <submittedName>
        <fullName evidence="5">Uncharacterized protein</fullName>
    </submittedName>
</protein>
<dbReference type="Gene3D" id="2.60.40.790">
    <property type="match status" value="1"/>
</dbReference>
<dbReference type="Pfam" id="PF00011">
    <property type="entry name" value="HSP20"/>
    <property type="match status" value="2"/>
</dbReference>
<dbReference type="InParanoid" id="A8HSM7"/>
<evidence type="ECO:0000256" key="2">
    <source>
        <dbReference type="PROSITE-ProRule" id="PRU00285"/>
    </source>
</evidence>
<organism evidence="5 6">
    <name type="scientific">Chlamydomonas reinhardtii</name>
    <name type="common">Chlamydomonas smithii</name>
    <dbReference type="NCBI Taxonomy" id="3055"/>
    <lineage>
        <taxon>Eukaryota</taxon>
        <taxon>Viridiplantae</taxon>
        <taxon>Chlorophyta</taxon>
        <taxon>core chlorophytes</taxon>
        <taxon>Chlorophyceae</taxon>
        <taxon>CS clade</taxon>
        <taxon>Chlamydomonadales</taxon>
        <taxon>Chlamydomonadaceae</taxon>
        <taxon>Chlamydomonas</taxon>
    </lineage>
</organism>
<evidence type="ECO:0000256" key="1">
    <source>
        <dbReference type="ARBA" id="ARBA00023016"/>
    </source>
</evidence>
<dbReference type="STRING" id="3055.A8HSM7"/>
<dbReference type="Proteomes" id="UP000006906">
    <property type="component" value="Chromosome 13"/>
</dbReference>
<evidence type="ECO:0000313" key="6">
    <source>
        <dbReference type="Proteomes" id="UP000006906"/>
    </source>
</evidence>
<feature type="compositionally biased region" description="Low complexity" evidence="4">
    <location>
        <begin position="299"/>
        <end position="311"/>
    </location>
</feature>
<feature type="region of interest" description="Disordered" evidence="4">
    <location>
        <begin position="256"/>
        <end position="311"/>
    </location>
</feature>
<dbReference type="CDD" id="cd06464">
    <property type="entry name" value="ACD_sHsps-like"/>
    <property type="match status" value="1"/>
</dbReference>
<feature type="region of interest" description="Disordered" evidence="4">
    <location>
        <begin position="62"/>
        <end position="116"/>
    </location>
</feature>
<dbReference type="OrthoDB" id="1245404at2759"/>
<gene>
    <name evidence="5" type="ORF">CHLRE_13g572350v5</name>
</gene>
<dbReference type="RefSeq" id="XP_001693742.1">
    <property type="nucleotide sequence ID" value="XM_001693690.3"/>
</dbReference>
<dbReference type="Gramene" id="PNW73779">
    <property type="protein sequence ID" value="PNW73779"/>
    <property type="gene ID" value="CHLRE_13g572350v5"/>
</dbReference>
<dbReference type="KEGG" id="cre:CHLRE_13g572350v5"/>
<feature type="compositionally biased region" description="Low complexity" evidence="4">
    <location>
        <begin position="269"/>
        <end position="285"/>
    </location>
</feature>
<name>A8HSM7_CHLRE</name>
<accession>A8HSM7</accession>
<dbReference type="InterPro" id="IPR044587">
    <property type="entry name" value="HSP21-like"/>
</dbReference>